<dbReference type="PANTHER" id="PTHR11358">
    <property type="entry name" value="ARGINASE/AGMATINASE"/>
    <property type="match status" value="1"/>
</dbReference>
<feature type="binding site" evidence="4">
    <location>
        <position position="211"/>
    </location>
    <ligand>
        <name>Mn(2+)</name>
        <dbReference type="ChEBI" id="CHEBI:29035"/>
        <label>1</label>
    </ligand>
</feature>
<dbReference type="PROSITE" id="PS01053">
    <property type="entry name" value="ARGINASE_1"/>
    <property type="match status" value="1"/>
</dbReference>
<feature type="binding site" evidence="4">
    <location>
        <position position="128"/>
    </location>
    <ligand>
        <name>Mn(2+)</name>
        <dbReference type="ChEBI" id="CHEBI:29035"/>
        <label>1</label>
    </ligand>
</feature>
<dbReference type="PANTHER" id="PTHR11358:SF26">
    <property type="entry name" value="GUANIDINO ACID HYDROLASE, MITOCHONDRIAL"/>
    <property type="match status" value="1"/>
</dbReference>
<evidence type="ECO:0000256" key="2">
    <source>
        <dbReference type="ARBA" id="ARBA00022723"/>
    </source>
</evidence>
<dbReference type="AlphaFoldDB" id="D6GVT2"/>
<dbReference type="NCBIfam" id="TIGR01230">
    <property type="entry name" value="agmatinase"/>
    <property type="match status" value="1"/>
</dbReference>
<proteinExistence type="inferred from homology"/>
<dbReference type="EMBL" id="GG745556">
    <property type="protein sequence ID" value="EFD92687.1"/>
    <property type="molecule type" value="Genomic_DNA"/>
</dbReference>
<feature type="binding site" evidence="4">
    <location>
        <position position="130"/>
    </location>
    <ligand>
        <name>Mn(2+)</name>
        <dbReference type="ChEBI" id="CHEBI:29035"/>
        <label>1</label>
    </ligand>
</feature>
<keyword evidence="3 5" id="KW-0378">Hydrolase</keyword>
<reference evidence="6 7" key="1">
    <citation type="journal article" date="2010" name="Proc. Natl. Acad. Sci. U.S.A.">
        <title>Enigmatic, ultrasmall, uncultivated Archaea.</title>
        <authorList>
            <person name="Baker B.J."/>
            <person name="Comolli L.R."/>
            <person name="Dick G.J."/>
            <person name="Hauser L.J."/>
            <person name="Hyatt D."/>
            <person name="Dill B.D."/>
            <person name="Land M.L."/>
            <person name="Verberkmoes N.C."/>
            <person name="Hettich R.L."/>
            <person name="Banfield J.F."/>
        </authorList>
    </citation>
    <scope>NUCLEOTIDE SEQUENCE [LARGE SCALE GENOMIC DNA]</scope>
</reference>
<evidence type="ECO:0000256" key="5">
    <source>
        <dbReference type="RuleBase" id="RU003684"/>
    </source>
</evidence>
<dbReference type="SUPFAM" id="SSF52768">
    <property type="entry name" value="Arginase/deacetylase"/>
    <property type="match status" value="1"/>
</dbReference>
<evidence type="ECO:0000256" key="3">
    <source>
        <dbReference type="ARBA" id="ARBA00022801"/>
    </source>
</evidence>
<accession>D6GVT2</accession>
<dbReference type="InterPro" id="IPR023696">
    <property type="entry name" value="Ureohydrolase_dom_sf"/>
</dbReference>
<evidence type="ECO:0000256" key="1">
    <source>
        <dbReference type="ARBA" id="ARBA00009227"/>
    </source>
</evidence>
<comment type="similarity">
    <text evidence="1">Belongs to the arginase family. Agmatinase subfamily.</text>
</comment>
<dbReference type="Pfam" id="PF00491">
    <property type="entry name" value="Arginase"/>
    <property type="match status" value="1"/>
</dbReference>
<name>D6GVT2_PARA5</name>
<dbReference type="InterPro" id="IPR020855">
    <property type="entry name" value="Ureohydrolase_Mn_BS"/>
</dbReference>
<dbReference type="InterPro" id="IPR006035">
    <property type="entry name" value="Ureohydrolase"/>
</dbReference>
<dbReference type="GO" id="GO:0046872">
    <property type="term" value="F:metal ion binding"/>
    <property type="evidence" value="ECO:0007669"/>
    <property type="project" value="UniProtKB-KW"/>
</dbReference>
<protein>
    <submittedName>
        <fullName evidence="6">Agmatinase</fullName>
    </submittedName>
</protein>
<sequence length="288" mass="31949">MLLNEGKDSFLEEEVSFDNSKYVILPIPLDITTSYLKGTKFGPRSIIEASRSLENYDSELDYEVKDKIFTLNELNLSGDIREAMEVINLSVSDILSSGKIPIIIGGEHTATYGASLSFDDSVEFIIFDAHADFKKDYLGLVINHASNSRLVNARHNISLIGVRSLNLEEKEEIGKRGIDIIYRNDISDVSSVDKLLKKLSGKNVYISVDMDVFDPAIAPGVGTPQPDGIQYRDFLDYIKKIINVSNLVGLDIMEVRPLGADNITEVLAAKLIIDMVSLKESKVNSNRS</sequence>
<feature type="binding site" evidence="4">
    <location>
        <position position="132"/>
    </location>
    <ligand>
        <name>Mn(2+)</name>
        <dbReference type="ChEBI" id="CHEBI:29035"/>
        <label>1</label>
    </ligand>
</feature>
<dbReference type="PIRSF" id="PIRSF036979">
    <property type="entry name" value="Arginase"/>
    <property type="match status" value="1"/>
</dbReference>
<organism evidence="6 7">
    <name type="scientific">Candidatus Parvarchaeum acidophilus ARMAN-5</name>
    <dbReference type="NCBI Taxonomy" id="662762"/>
    <lineage>
        <taxon>Archaea</taxon>
        <taxon>Candidatus Parvarchaeota</taxon>
        <taxon>Candidatus Parvarchaeum</taxon>
    </lineage>
</organism>
<dbReference type="InterPro" id="IPR005925">
    <property type="entry name" value="Agmatinase-rel"/>
</dbReference>
<comment type="cofactor">
    <cofactor evidence="4">
        <name>Mn(2+)</name>
        <dbReference type="ChEBI" id="CHEBI:29035"/>
    </cofactor>
    <text evidence="4">Binds 2 manganese ions per subunit.</text>
</comment>
<dbReference type="Gene3D" id="3.40.800.10">
    <property type="entry name" value="Ureohydrolase domain"/>
    <property type="match status" value="1"/>
</dbReference>
<feature type="binding site" evidence="4">
    <location>
        <position position="108"/>
    </location>
    <ligand>
        <name>Mn(2+)</name>
        <dbReference type="ChEBI" id="CHEBI:29035"/>
        <label>1</label>
    </ligand>
</feature>
<dbReference type="GO" id="GO:0033389">
    <property type="term" value="P:putrescine biosynthetic process from arginine, via agmatine"/>
    <property type="evidence" value="ECO:0007669"/>
    <property type="project" value="TreeGrafter"/>
</dbReference>
<keyword evidence="4" id="KW-0464">Manganese</keyword>
<feature type="binding site" evidence="4">
    <location>
        <position position="209"/>
    </location>
    <ligand>
        <name>Mn(2+)</name>
        <dbReference type="ChEBI" id="CHEBI:29035"/>
        <label>1</label>
    </ligand>
</feature>
<gene>
    <name evidence="6" type="ORF">BJBARM5_0599</name>
</gene>
<dbReference type="GO" id="GO:0008783">
    <property type="term" value="F:agmatinase activity"/>
    <property type="evidence" value="ECO:0007669"/>
    <property type="project" value="TreeGrafter"/>
</dbReference>
<dbReference type="Proteomes" id="UP000009376">
    <property type="component" value="Unassembled WGS sequence"/>
</dbReference>
<keyword evidence="2 4" id="KW-0479">Metal-binding</keyword>
<evidence type="ECO:0000256" key="4">
    <source>
        <dbReference type="PIRSR" id="PIRSR036979-1"/>
    </source>
</evidence>
<evidence type="ECO:0000313" key="7">
    <source>
        <dbReference type="Proteomes" id="UP000009376"/>
    </source>
</evidence>
<evidence type="ECO:0000313" key="6">
    <source>
        <dbReference type="EMBL" id="EFD92687.1"/>
    </source>
</evidence>
<dbReference type="PROSITE" id="PS51409">
    <property type="entry name" value="ARGINASE_2"/>
    <property type="match status" value="1"/>
</dbReference>